<dbReference type="GO" id="GO:0005524">
    <property type="term" value="F:ATP binding"/>
    <property type="evidence" value="ECO:0007669"/>
    <property type="project" value="InterPro"/>
</dbReference>
<dbReference type="EMBL" id="FQTV01000001">
    <property type="protein sequence ID" value="SHE40064.1"/>
    <property type="molecule type" value="Genomic_DNA"/>
</dbReference>
<dbReference type="Proteomes" id="UP000184509">
    <property type="component" value="Unassembled WGS sequence"/>
</dbReference>
<dbReference type="AlphaFoldDB" id="A0A1M4T6T4"/>
<dbReference type="PROSITE" id="PS51199">
    <property type="entry name" value="SF4_HELICASE"/>
    <property type="match status" value="1"/>
</dbReference>
<dbReference type="GO" id="GO:0005829">
    <property type="term" value="C:cytosol"/>
    <property type="evidence" value="ECO:0007669"/>
    <property type="project" value="TreeGrafter"/>
</dbReference>
<accession>A0A1M4T6T4</accession>
<keyword evidence="2" id="KW-0067">ATP-binding</keyword>
<dbReference type="InterPro" id="IPR007694">
    <property type="entry name" value="DNA_helicase_DnaB-like_C"/>
</dbReference>
<keyword evidence="2" id="KW-0378">Hydrolase</keyword>
<dbReference type="GO" id="GO:0006260">
    <property type="term" value="P:DNA replication"/>
    <property type="evidence" value="ECO:0007669"/>
    <property type="project" value="InterPro"/>
</dbReference>
<dbReference type="SUPFAM" id="SSF52540">
    <property type="entry name" value="P-loop containing nucleoside triphosphate hydrolases"/>
    <property type="match status" value="1"/>
</dbReference>
<evidence type="ECO:0000259" key="1">
    <source>
        <dbReference type="PROSITE" id="PS51199"/>
    </source>
</evidence>
<dbReference type="PANTHER" id="PTHR30153">
    <property type="entry name" value="REPLICATIVE DNA HELICASE DNAB"/>
    <property type="match status" value="1"/>
</dbReference>
<keyword evidence="2" id="KW-0547">Nucleotide-binding</keyword>
<gene>
    <name evidence="2" type="ORF">SAMN05444405_101294</name>
</gene>
<dbReference type="Gene3D" id="3.40.50.300">
    <property type="entry name" value="P-loop containing nucleotide triphosphate hydrolases"/>
    <property type="match status" value="1"/>
</dbReference>
<evidence type="ECO:0000313" key="2">
    <source>
        <dbReference type="EMBL" id="SHE40064.1"/>
    </source>
</evidence>
<feature type="domain" description="SF4 helicase" evidence="1">
    <location>
        <begin position="26"/>
        <end position="259"/>
    </location>
</feature>
<evidence type="ECO:0000313" key="3">
    <source>
        <dbReference type="Proteomes" id="UP000184509"/>
    </source>
</evidence>
<keyword evidence="2" id="KW-0347">Helicase</keyword>
<dbReference type="InterPro" id="IPR027417">
    <property type="entry name" value="P-loop_NTPase"/>
</dbReference>
<dbReference type="Pfam" id="PF03796">
    <property type="entry name" value="DnaB_C"/>
    <property type="match status" value="1"/>
</dbReference>
<dbReference type="OrthoDB" id="1004698at2"/>
<reference evidence="2 3" key="1">
    <citation type="submission" date="2016-11" db="EMBL/GenBank/DDBJ databases">
        <authorList>
            <person name="Jaros S."/>
            <person name="Januszkiewicz K."/>
            <person name="Wedrychowicz H."/>
        </authorList>
    </citation>
    <scope>NUCLEOTIDE SEQUENCE [LARGE SCALE GENOMIC DNA]</scope>
    <source>
        <strain evidence="2 3">DSM 26991</strain>
    </source>
</reference>
<organism evidence="2 3">
    <name type="scientific">Bacteroides luti</name>
    <dbReference type="NCBI Taxonomy" id="1297750"/>
    <lineage>
        <taxon>Bacteria</taxon>
        <taxon>Pseudomonadati</taxon>
        <taxon>Bacteroidota</taxon>
        <taxon>Bacteroidia</taxon>
        <taxon>Bacteroidales</taxon>
        <taxon>Bacteroidaceae</taxon>
        <taxon>Bacteroides</taxon>
    </lineage>
</organism>
<proteinExistence type="predicted"/>
<keyword evidence="3" id="KW-1185">Reference proteome</keyword>
<dbReference type="GO" id="GO:0003678">
    <property type="term" value="F:DNA helicase activity"/>
    <property type="evidence" value="ECO:0007669"/>
    <property type="project" value="InterPro"/>
</dbReference>
<dbReference type="PANTHER" id="PTHR30153:SF2">
    <property type="entry name" value="REPLICATIVE DNA HELICASE"/>
    <property type="match status" value="1"/>
</dbReference>
<sequence length="267" mass="30433">MLKDYFIRRELIKGLSKALGTTVDMTIYTENVIANTQELLYSLCRDVAWNNTLRNMETLMKININPHTLRSEQSTPEEWTEAQDTARKLTSLPIMIDDSSSMSIDSIRVQACFLKSCGKCDIIFIDYLQLGDMKNHSKENRNREQEVAIAARKAKLLAKEMNYPVVLLSQLNREAENRFAGRPQLSDLRESGAIEQNADIVLLLHRPALYKVATDKESGYPTEGLGILSIAKHRNGETGNVYFSHNKSMTKISDYVPPMEWLMKQAR</sequence>
<name>A0A1M4T6T4_9BACE</name>
<protein>
    <submittedName>
        <fullName evidence="2">DnaB-like helicase C terminal domain-containing protein</fullName>
    </submittedName>
</protein>
<dbReference type="STRING" id="1297750.SAMN05444405_101294"/>